<evidence type="ECO:0000256" key="7">
    <source>
        <dbReference type="ARBA" id="ARBA00022741"/>
    </source>
</evidence>
<evidence type="ECO:0000256" key="3">
    <source>
        <dbReference type="ARBA" id="ARBA00022475"/>
    </source>
</evidence>
<dbReference type="NCBIfam" id="TIGR00229">
    <property type="entry name" value="sensory_box"/>
    <property type="match status" value="1"/>
</dbReference>
<feature type="domain" description="PAS" evidence="14">
    <location>
        <begin position="364"/>
        <end position="434"/>
    </location>
</feature>
<keyword evidence="8" id="KW-0418">Kinase</keyword>
<reference evidence="17 18" key="1">
    <citation type="submission" date="2018-07" db="EMBL/GenBank/DDBJ databases">
        <title>Freshwater and sediment microbial communities from various areas in North America, analyzing microbe dynamics in response to fracking.</title>
        <authorList>
            <person name="Lamendella R."/>
        </authorList>
    </citation>
    <scope>NUCLEOTIDE SEQUENCE [LARGE SCALE GENOMIC DNA]</scope>
    <source>
        <strain evidence="17 18">114E</strain>
        <strain evidence="16 19">114E_o</strain>
    </source>
</reference>
<feature type="transmembrane region" description="Helical" evidence="13">
    <location>
        <begin position="12"/>
        <end position="35"/>
    </location>
</feature>
<dbReference type="AlphaFoldDB" id="A0A368V4E1"/>
<keyword evidence="10 13" id="KW-1133">Transmembrane helix</keyword>
<evidence type="ECO:0000256" key="4">
    <source>
        <dbReference type="ARBA" id="ARBA00022553"/>
    </source>
</evidence>
<evidence type="ECO:0000256" key="12">
    <source>
        <dbReference type="ARBA" id="ARBA00023136"/>
    </source>
</evidence>
<dbReference type="InterPro" id="IPR000160">
    <property type="entry name" value="GGDEF_dom"/>
</dbReference>
<evidence type="ECO:0000256" key="8">
    <source>
        <dbReference type="ARBA" id="ARBA00022777"/>
    </source>
</evidence>
<keyword evidence="11" id="KW-0902">Two-component regulatory system</keyword>
<dbReference type="EMBL" id="QNSA01000004">
    <property type="protein sequence ID" value="RBP75132.1"/>
    <property type="molecule type" value="Genomic_DNA"/>
</dbReference>
<dbReference type="InterPro" id="IPR033479">
    <property type="entry name" value="dCache_1"/>
</dbReference>
<dbReference type="Gene3D" id="3.30.450.20">
    <property type="entry name" value="PAS domain"/>
    <property type="match status" value="3"/>
</dbReference>
<dbReference type="InterPro" id="IPR035965">
    <property type="entry name" value="PAS-like_dom_sf"/>
</dbReference>
<evidence type="ECO:0000313" key="16">
    <source>
        <dbReference type="EMBL" id="RBP75132.1"/>
    </source>
</evidence>
<keyword evidence="19" id="KW-1185">Reference proteome</keyword>
<dbReference type="InterPro" id="IPR013656">
    <property type="entry name" value="PAS_4"/>
</dbReference>
<feature type="domain" description="GGDEF" evidence="15">
    <location>
        <begin position="644"/>
        <end position="777"/>
    </location>
</feature>
<evidence type="ECO:0000259" key="14">
    <source>
        <dbReference type="PROSITE" id="PS50112"/>
    </source>
</evidence>
<dbReference type="SUPFAM" id="SSF103190">
    <property type="entry name" value="Sensory domain-like"/>
    <property type="match status" value="1"/>
</dbReference>
<evidence type="ECO:0000259" key="15">
    <source>
        <dbReference type="PROSITE" id="PS50887"/>
    </source>
</evidence>
<organism evidence="17 18">
    <name type="scientific">Marinobacter nauticus</name>
    <name type="common">Marinobacter hydrocarbonoclasticus</name>
    <name type="synonym">Marinobacter aquaeolei</name>
    <dbReference type="NCBI Taxonomy" id="2743"/>
    <lineage>
        <taxon>Bacteria</taxon>
        <taxon>Pseudomonadati</taxon>
        <taxon>Pseudomonadota</taxon>
        <taxon>Gammaproteobacteria</taxon>
        <taxon>Pseudomonadales</taxon>
        <taxon>Marinobacteraceae</taxon>
        <taxon>Marinobacter</taxon>
    </lineage>
</organism>
<dbReference type="CDD" id="cd01949">
    <property type="entry name" value="GGDEF"/>
    <property type="match status" value="1"/>
</dbReference>
<dbReference type="InterPro" id="IPR029787">
    <property type="entry name" value="Nucleotide_cyclase"/>
</dbReference>
<feature type="transmembrane region" description="Helical" evidence="13">
    <location>
        <begin position="254"/>
        <end position="271"/>
    </location>
</feature>
<keyword evidence="4" id="KW-0597">Phosphoprotein</keyword>
<dbReference type="PANTHER" id="PTHR44757:SF2">
    <property type="entry name" value="BIOFILM ARCHITECTURE MAINTENANCE PROTEIN MBAA"/>
    <property type="match status" value="1"/>
</dbReference>
<proteinExistence type="predicted"/>
<feature type="transmembrane region" description="Helical" evidence="13">
    <location>
        <begin position="286"/>
        <end position="307"/>
    </location>
</feature>
<dbReference type="SUPFAM" id="SSF55785">
    <property type="entry name" value="PYP-like sensor domain (PAS domain)"/>
    <property type="match status" value="2"/>
</dbReference>
<evidence type="ECO:0000256" key="10">
    <source>
        <dbReference type="ARBA" id="ARBA00022989"/>
    </source>
</evidence>
<accession>A0A368V4E1</accession>
<comment type="cofactor">
    <cofactor evidence="1">
        <name>Mg(2+)</name>
        <dbReference type="ChEBI" id="CHEBI:18420"/>
    </cofactor>
</comment>
<dbReference type="PROSITE" id="PS50112">
    <property type="entry name" value="PAS"/>
    <property type="match status" value="1"/>
</dbReference>
<evidence type="ECO:0000256" key="1">
    <source>
        <dbReference type="ARBA" id="ARBA00001946"/>
    </source>
</evidence>
<evidence type="ECO:0000256" key="6">
    <source>
        <dbReference type="ARBA" id="ARBA00022692"/>
    </source>
</evidence>
<dbReference type="GO" id="GO:0016301">
    <property type="term" value="F:kinase activity"/>
    <property type="evidence" value="ECO:0007669"/>
    <property type="project" value="UniProtKB-KW"/>
</dbReference>
<keyword evidence="3" id="KW-1003">Cell membrane</keyword>
<evidence type="ECO:0000313" key="17">
    <source>
        <dbReference type="EMBL" id="RCW35663.1"/>
    </source>
</evidence>
<evidence type="ECO:0000256" key="11">
    <source>
        <dbReference type="ARBA" id="ARBA00023012"/>
    </source>
</evidence>
<dbReference type="CDD" id="cd18774">
    <property type="entry name" value="PDC2_HK_sensor"/>
    <property type="match status" value="1"/>
</dbReference>
<keyword evidence="12 13" id="KW-0472">Membrane</keyword>
<dbReference type="PROSITE" id="PS50887">
    <property type="entry name" value="GGDEF"/>
    <property type="match status" value="1"/>
</dbReference>
<sequence length="784" mass="87341">MVRKWFGSLVNRAVALVVVFVATSAVVIAAIGWLLSRAELEDMAYGQVETIAGMVARELDLKLSERLDVLTLVAEGFPSTEIVLENRARVLLRNQDALLQLFDATFILDADGRLLAASPASYYVPGFNASQRPYFTDLVSRMSPIISAPYITVIDEQPGVMVAAPLFDANQRFIGMIGGLILLQGDNFMSEFASVRVGQTGYLRLITQNGIVLADGLSGEVMVPVSKSSPSLLQAMSGFEGTSHDHPGRKTGTITGYAQMALVPWFVAAVWPEREAFAPALRMTGGFSWALLAVVSILAPLAFWIFYRLLAPLRNLGVQIYQRHTGEREEPVSEVGGSEIRNVAKVFNQVRQERDEIFRSLAEREAFFRSLTSNAPIGIVHTDILGRIEFVNPAFLDIVGRPENWLRHRYLIETVASEDRDKAMKGWRNVLVRRSFFRSRLRLLTHRLPGHVWVDVITSVIDLPDQAIGTITAVRDVTQEMRFERAIREEQQRADSILDVLQEGVLMVDTEGAIRYANGAACSFLALDDDCVGHNFFESVTIRHDNEELLYETFLAGDEIDNRYVTLENLAGRIYDIDLTMLHLRRGERQERLVFVLRDDSERRREEERLSWEATHDALTQLLNRRAFTASLLKALADAPQREVPAVLMMIDLDHFKPVNDEGGHLVGDELLKRLADVFKQAVRQSDTVARLGGDEFAVLLPACGMARAEALAESIRAKVQALKIEHDGRQFGVTVCIGLTPVSAHDNGPKEVMARADEGCYIAKSRGRNCVVSIALPDEGDRP</sequence>
<dbReference type="SMART" id="SM00091">
    <property type="entry name" value="PAS"/>
    <property type="match status" value="2"/>
</dbReference>
<dbReference type="SUPFAM" id="SSF55073">
    <property type="entry name" value="Nucleotide cyclase"/>
    <property type="match status" value="1"/>
</dbReference>
<dbReference type="InterPro" id="IPR029151">
    <property type="entry name" value="Sensor-like_sf"/>
</dbReference>
<dbReference type="Pfam" id="PF00990">
    <property type="entry name" value="GGDEF"/>
    <property type="match status" value="1"/>
</dbReference>
<protein>
    <submittedName>
        <fullName evidence="17">PAS domain S-box-containing protein/diguanylate cyclase (GGDEF)-like protein</fullName>
    </submittedName>
</protein>
<evidence type="ECO:0000256" key="5">
    <source>
        <dbReference type="ARBA" id="ARBA00022679"/>
    </source>
</evidence>
<dbReference type="FunFam" id="3.30.70.270:FF:000001">
    <property type="entry name" value="Diguanylate cyclase domain protein"/>
    <property type="match status" value="1"/>
</dbReference>
<evidence type="ECO:0000256" key="9">
    <source>
        <dbReference type="ARBA" id="ARBA00022840"/>
    </source>
</evidence>
<evidence type="ECO:0000313" key="18">
    <source>
        <dbReference type="Proteomes" id="UP000252795"/>
    </source>
</evidence>
<gene>
    <name evidence="17" type="ORF">DET51_104282</name>
    <name evidence="16" type="ORF">DET64_104282</name>
</gene>
<dbReference type="NCBIfam" id="TIGR00254">
    <property type="entry name" value="GGDEF"/>
    <property type="match status" value="1"/>
</dbReference>
<dbReference type="Pfam" id="PF02743">
    <property type="entry name" value="dCache_1"/>
    <property type="match status" value="1"/>
</dbReference>
<dbReference type="Gene3D" id="3.30.70.270">
    <property type="match status" value="1"/>
</dbReference>
<keyword evidence="5" id="KW-0808">Transferase</keyword>
<dbReference type="Proteomes" id="UP000253065">
    <property type="component" value="Unassembled WGS sequence"/>
</dbReference>
<dbReference type="Pfam" id="PF08448">
    <property type="entry name" value="PAS_4"/>
    <property type="match status" value="2"/>
</dbReference>
<evidence type="ECO:0000256" key="2">
    <source>
        <dbReference type="ARBA" id="ARBA00004651"/>
    </source>
</evidence>
<name>A0A368V4E1_MARNT</name>
<dbReference type="RefSeq" id="WP_181800056.1">
    <property type="nucleotide sequence ID" value="NZ_QNSA01000004.1"/>
</dbReference>
<dbReference type="EMBL" id="QPJB01000004">
    <property type="protein sequence ID" value="RCW35663.1"/>
    <property type="molecule type" value="Genomic_DNA"/>
</dbReference>
<dbReference type="GO" id="GO:0005886">
    <property type="term" value="C:plasma membrane"/>
    <property type="evidence" value="ECO:0007669"/>
    <property type="project" value="UniProtKB-SubCell"/>
</dbReference>
<dbReference type="GO" id="GO:0005524">
    <property type="term" value="F:ATP binding"/>
    <property type="evidence" value="ECO:0007669"/>
    <property type="project" value="UniProtKB-KW"/>
</dbReference>
<dbReference type="CDD" id="cd00130">
    <property type="entry name" value="PAS"/>
    <property type="match status" value="2"/>
</dbReference>
<keyword evidence="7" id="KW-0547">Nucleotide-binding</keyword>
<dbReference type="InterPro" id="IPR000014">
    <property type="entry name" value="PAS"/>
</dbReference>
<keyword evidence="6 13" id="KW-0812">Transmembrane</keyword>
<dbReference type="InterPro" id="IPR043128">
    <property type="entry name" value="Rev_trsase/Diguanyl_cyclase"/>
</dbReference>
<dbReference type="PANTHER" id="PTHR44757">
    <property type="entry name" value="DIGUANYLATE CYCLASE DGCP"/>
    <property type="match status" value="1"/>
</dbReference>
<dbReference type="SMART" id="SM00267">
    <property type="entry name" value="GGDEF"/>
    <property type="match status" value="1"/>
</dbReference>
<comment type="subcellular location">
    <subcellularLocation>
        <location evidence="2">Cell membrane</location>
        <topology evidence="2">Multi-pass membrane protein</topology>
    </subcellularLocation>
</comment>
<keyword evidence="9" id="KW-0067">ATP-binding</keyword>
<dbReference type="Proteomes" id="UP000252795">
    <property type="component" value="Unassembled WGS sequence"/>
</dbReference>
<evidence type="ECO:0000313" key="19">
    <source>
        <dbReference type="Proteomes" id="UP000253065"/>
    </source>
</evidence>
<evidence type="ECO:0000256" key="13">
    <source>
        <dbReference type="SAM" id="Phobius"/>
    </source>
</evidence>
<dbReference type="GO" id="GO:0000160">
    <property type="term" value="P:phosphorelay signal transduction system"/>
    <property type="evidence" value="ECO:0007669"/>
    <property type="project" value="UniProtKB-KW"/>
</dbReference>
<comment type="caution">
    <text evidence="17">The sequence shown here is derived from an EMBL/GenBank/DDBJ whole genome shotgun (WGS) entry which is preliminary data.</text>
</comment>
<dbReference type="CDD" id="cd12914">
    <property type="entry name" value="PDC1_DGC_like"/>
    <property type="match status" value="1"/>
</dbReference>
<dbReference type="InterPro" id="IPR052155">
    <property type="entry name" value="Biofilm_reg_signaling"/>
</dbReference>